<protein>
    <submittedName>
        <fullName evidence="1">Uncharacterized protein</fullName>
    </submittedName>
</protein>
<dbReference type="Proteomes" id="UP001207468">
    <property type="component" value="Unassembled WGS sequence"/>
</dbReference>
<evidence type="ECO:0000313" key="2">
    <source>
        <dbReference type="Proteomes" id="UP001207468"/>
    </source>
</evidence>
<comment type="caution">
    <text evidence="1">The sequence shown here is derived from an EMBL/GenBank/DDBJ whole genome shotgun (WGS) entry which is preliminary data.</text>
</comment>
<accession>A0ACC0U8S0</accession>
<organism evidence="1 2">
    <name type="scientific">Russula earlei</name>
    <dbReference type="NCBI Taxonomy" id="71964"/>
    <lineage>
        <taxon>Eukaryota</taxon>
        <taxon>Fungi</taxon>
        <taxon>Dikarya</taxon>
        <taxon>Basidiomycota</taxon>
        <taxon>Agaricomycotina</taxon>
        <taxon>Agaricomycetes</taxon>
        <taxon>Russulales</taxon>
        <taxon>Russulaceae</taxon>
        <taxon>Russula</taxon>
    </lineage>
</organism>
<name>A0ACC0U8S0_9AGAM</name>
<sequence length="61" mass="7537">MTNFNDPAVILQNFWSVVKLWHAVDGLYIWEFVTTLDYEWSVFKGHRPYRWTIWVCSERHF</sequence>
<proteinExistence type="predicted"/>
<keyword evidence="2" id="KW-1185">Reference proteome</keyword>
<dbReference type="EMBL" id="JAGFNK010000102">
    <property type="protein sequence ID" value="KAI9508046.1"/>
    <property type="molecule type" value="Genomic_DNA"/>
</dbReference>
<evidence type="ECO:0000313" key="1">
    <source>
        <dbReference type="EMBL" id="KAI9508046.1"/>
    </source>
</evidence>
<gene>
    <name evidence="1" type="ORF">F5148DRAFT_1199660</name>
</gene>
<reference evidence="1" key="1">
    <citation type="submission" date="2021-03" db="EMBL/GenBank/DDBJ databases">
        <title>Evolutionary priming and transition to the ectomycorrhizal habit in an iconic lineage of mushroom-forming fungi: is preadaptation a requirement?</title>
        <authorList>
            <consortium name="DOE Joint Genome Institute"/>
            <person name="Looney B.P."/>
            <person name="Miyauchi S."/>
            <person name="Morin E."/>
            <person name="Drula E."/>
            <person name="Courty P.E."/>
            <person name="Chicoki N."/>
            <person name="Fauchery L."/>
            <person name="Kohler A."/>
            <person name="Kuo A."/>
            <person name="LaButti K."/>
            <person name="Pangilinan J."/>
            <person name="Lipzen A."/>
            <person name="Riley R."/>
            <person name="Andreopoulos W."/>
            <person name="He G."/>
            <person name="Johnson J."/>
            <person name="Barry K.W."/>
            <person name="Grigoriev I.V."/>
            <person name="Nagy L."/>
            <person name="Hibbett D."/>
            <person name="Henrissat B."/>
            <person name="Matheny P.B."/>
            <person name="Labbe J."/>
            <person name="Martin A.F."/>
        </authorList>
    </citation>
    <scope>NUCLEOTIDE SEQUENCE</scope>
    <source>
        <strain evidence="1">BPL698</strain>
    </source>
</reference>